<name>T0ZXQ1_9ZZZZ</name>
<reference evidence="1" key="2">
    <citation type="journal article" date="2014" name="ISME J.">
        <title>Microbial stratification in low pH oxic and suboxic macroscopic growths along an acid mine drainage.</title>
        <authorList>
            <person name="Mendez-Garcia C."/>
            <person name="Mesa V."/>
            <person name="Sprenger R.R."/>
            <person name="Richter M."/>
            <person name="Diez M.S."/>
            <person name="Solano J."/>
            <person name="Bargiela R."/>
            <person name="Golyshina O.V."/>
            <person name="Manteca A."/>
            <person name="Ramos J.L."/>
            <person name="Gallego J.R."/>
            <person name="Llorente I."/>
            <person name="Martins Dos Santos V.A."/>
            <person name="Jensen O.N."/>
            <person name="Pelaez A.I."/>
            <person name="Sanchez J."/>
            <person name="Ferrer M."/>
        </authorList>
    </citation>
    <scope>NUCLEOTIDE SEQUENCE</scope>
</reference>
<proteinExistence type="predicted"/>
<accession>T0ZXQ1</accession>
<dbReference type="AlphaFoldDB" id="T0ZXQ1"/>
<sequence>MVVAQAEEHAVQRPDCRRCGGHCRVKDYRSHSVATLFGQAVVRLPRFCCAVCGGIEAGLGGPSPCRSTPELDRPQAHPCALTTCRMAADLLGHLFP</sequence>
<organism evidence="1">
    <name type="scientific">mine drainage metagenome</name>
    <dbReference type="NCBI Taxonomy" id="410659"/>
    <lineage>
        <taxon>unclassified sequences</taxon>
        <taxon>metagenomes</taxon>
        <taxon>ecological metagenomes</taxon>
    </lineage>
</organism>
<evidence type="ECO:0000313" key="1">
    <source>
        <dbReference type="EMBL" id="EQD34690.1"/>
    </source>
</evidence>
<comment type="caution">
    <text evidence="1">The sequence shown here is derived from an EMBL/GenBank/DDBJ whole genome shotgun (WGS) entry which is preliminary data.</text>
</comment>
<gene>
    <name evidence="1" type="ORF">B2A_12706</name>
</gene>
<dbReference type="EMBL" id="AUZZ01009159">
    <property type="protein sequence ID" value="EQD34690.1"/>
    <property type="molecule type" value="Genomic_DNA"/>
</dbReference>
<reference evidence="1" key="1">
    <citation type="submission" date="2013-08" db="EMBL/GenBank/DDBJ databases">
        <authorList>
            <person name="Mendez C."/>
            <person name="Richter M."/>
            <person name="Ferrer M."/>
            <person name="Sanchez J."/>
        </authorList>
    </citation>
    <scope>NUCLEOTIDE SEQUENCE</scope>
</reference>
<feature type="non-terminal residue" evidence="1">
    <location>
        <position position="96"/>
    </location>
</feature>
<protein>
    <submittedName>
        <fullName evidence="1">Uncharacterized protein</fullName>
    </submittedName>
</protein>